<reference evidence="2 3" key="1">
    <citation type="journal article" date="2017" name="Environ. Microbiol.">
        <title>Decay of the glycolytic pathway and adaptation to intranuclear parasitism within Enterocytozoonidae microsporidia.</title>
        <authorList>
            <person name="Wiredu Boakye D."/>
            <person name="Jaroenlak P."/>
            <person name="Prachumwat A."/>
            <person name="Williams T.A."/>
            <person name="Bateman K.S."/>
            <person name="Itsathitphaisarn O."/>
            <person name="Sritunyalucksana K."/>
            <person name="Paszkiewicz K.H."/>
            <person name="Moore K.A."/>
            <person name="Stentiford G.D."/>
            <person name="Williams B.A."/>
        </authorList>
    </citation>
    <scope>NUCLEOTIDE SEQUENCE [LARGE SCALE GENOMIC DNA]</scope>
    <source>
        <strain evidence="2 3">GB1</strain>
    </source>
</reference>
<evidence type="ECO:0000313" key="3">
    <source>
        <dbReference type="Proteomes" id="UP000192356"/>
    </source>
</evidence>
<keyword evidence="3" id="KW-1185">Reference proteome</keyword>
<dbReference type="VEuPathDB" id="MicrosporidiaDB:HERIO_2177"/>
<evidence type="ECO:0000256" key="1">
    <source>
        <dbReference type="SAM" id="Phobius"/>
    </source>
</evidence>
<organism evidence="2 3">
    <name type="scientific">Hepatospora eriocheir</name>
    <dbReference type="NCBI Taxonomy" id="1081669"/>
    <lineage>
        <taxon>Eukaryota</taxon>
        <taxon>Fungi</taxon>
        <taxon>Fungi incertae sedis</taxon>
        <taxon>Microsporidia</taxon>
        <taxon>Hepatosporidae</taxon>
        <taxon>Hepatospora</taxon>
    </lineage>
</organism>
<name>A0A1X0Q7U6_9MICR</name>
<evidence type="ECO:0000313" key="2">
    <source>
        <dbReference type="EMBL" id="ORD95840.1"/>
    </source>
</evidence>
<proteinExistence type="predicted"/>
<keyword evidence="1" id="KW-1133">Transmembrane helix</keyword>
<feature type="transmembrane region" description="Helical" evidence="1">
    <location>
        <begin position="6"/>
        <end position="22"/>
    </location>
</feature>
<gene>
    <name evidence="2" type="ORF">HERIO_2177</name>
</gene>
<dbReference type="Proteomes" id="UP000192356">
    <property type="component" value="Unassembled WGS sequence"/>
</dbReference>
<accession>A0A1X0Q7U6</accession>
<keyword evidence="1" id="KW-0812">Transmembrane</keyword>
<comment type="caution">
    <text evidence="2">The sequence shown here is derived from an EMBL/GenBank/DDBJ whole genome shotgun (WGS) entry which is preliminary data.</text>
</comment>
<keyword evidence="1" id="KW-0472">Membrane</keyword>
<sequence>MKNKKGTAIIFCKIIYVFFLLLPTHEFRILNIYEVIRKKSLINFSDLFFYFINNTYSIR</sequence>
<protein>
    <submittedName>
        <fullName evidence="2">Uncharacterized protein</fullName>
    </submittedName>
</protein>
<dbReference type="AlphaFoldDB" id="A0A1X0Q7U6"/>
<dbReference type="EMBL" id="LVKB01000172">
    <property type="protein sequence ID" value="ORD95840.1"/>
    <property type="molecule type" value="Genomic_DNA"/>
</dbReference>